<dbReference type="Proteomes" id="UP000285712">
    <property type="component" value="Unassembled WGS sequence"/>
</dbReference>
<evidence type="ECO:0000313" key="6">
    <source>
        <dbReference type="Proteomes" id="UP000285430"/>
    </source>
</evidence>
<comment type="caution">
    <text evidence="5">The sequence shown here is derived from an EMBL/GenBank/DDBJ whole genome shotgun (WGS) entry which is preliminary data.</text>
</comment>
<feature type="compositionally biased region" description="Basic and acidic residues" evidence="2">
    <location>
        <begin position="272"/>
        <end position="302"/>
    </location>
</feature>
<dbReference type="PROSITE" id="PS50119">
    <property type="entry name" value="ZF_BBOX"/>
    <property type="match status" value="1"/>
</dbReference>
<name>A0A3R7F2S3_APHAT</name>
<keyword evidence="1" id="KW-0479">Metal-binding</keyword>
<evidence type="ECO:0000256" key="2">
    <source>
        <dbReference type="SAM" id="MobiDB-lite"/>
    </source>
</evidence>
<sequence length="536" mass="59257">MLGRWGDFDSDVLLNANLAQEDHAYLDVGGGTEYVPRRHTADEVPKPKPRDVVVPHRATKTAVPPTSTLAPPSLSRQSFHHVNAKCAMFAWMLESDSLRHTVFDALTPVWEAAKVAAGHSTIMSPHVFDLVAQRLAKRYGGMVLPSHGVVKERHMHAAAFCTIVASMMAPVVTHTTIPECLFAVQSLVDEIVVGRRDGSIPVFRPMDAIEPVQYAPTLALPPLSKSTLATQEDQLKQKLRLRKYWSAQASDTAACILPDEIPLFHREDMRSRAKASREFTHRPQDDSMHVDTTRRPPTRSDLDAVADTTHRHRLQSGRLQDPFPIPMDDVQDDSSGDDDRSMALVCAQCEVNEAALWCSQCYTITCILCWSASHSTPVPTTTIHDTAPLRGCIHTQSLTSLQQGPPLPLLRTPRPSPQVTTTEAMRHRRKKPSCWTLKHGQSKLQAGVALHVANSLPPRVVSSVDHPEMEAAAISGNIDPSAVSDDSTSNTRSSTIQKTRTYSVVAHRHVLRHHAVDLNATMLPHHNANHQRYPIP</sequence>
<evidence type="ECO:0000313" key="7">
    <source>
        <dbReference type="Proteomes" id="UP000285712"/>
    </source>
</evidence>
<evidence type="ECO:0000313" key="5">
    <source>
        <dbReference type="EMBL" id="RHZ22461.1"/>
    </source>
</evidence>
<evidence type="ECO:0000313" key="4">
    <source>
        <dbReference type="EMBL" id="RHY95499.1"/>
    </source>
</evidence>
<dbReference type="CDD" id="cd19757">
    <property type="entry name" value="Bbox1"/>
    <property type="match status" value="1"/>
</dbReference>
<proteinExistence type="predicted"/>
<keyword evidence="1" id="KW-0863">Zinc-finger</keyword>
<feature type="domain" description="B box-type" evidence="3">
    <location>
        <begin position="341"/>
        <end position="389"/>
    </location>
</feature>
<dbReference type="Proteomes" id="UP000285430">
    <property type="component" value="Unassembled WGS sequence"/>
</dbReference>
<feature type="compositionally biased region" description="Low complexity" evidence="2">
    <location>
        <begin position="484"/>
        <end position="495"/>
    </location>
</feature>
<feature type="region of interest" description="Disordered" evidence="2">
    <location>
        <begin position="318"/>
        <end position="337"/>
    </location>
</feature>
<dbReference type="EMBL" id="QUTG01002605">
    <property type="protein sequence ID" value="RHY95499.1"/>
    <property type="molecule type" value="Genomic_DNA"/>
</dbReference>
<protein>
    <recommendedName>
        <fullName evidence="3">B box-type domain-containing protein</fullName>
    </recommendedName>
</protein>
<organism evidence="5 6">
    <name type="scientific">Aphanomyces astaci</name>
    <name type="common">Crayfish plague agent</name>
    <dbReference type="NCBI Taxonomy" id="112090"/>
    <lineage>
        <taxon>Eukaryota</taxon>
        <taxon>Sar</taxon>
        <taxon>Stramenopiles</taxon>
        <taxon>Oomycota</taxon>
        <taxon>Saprolegniomycetes</taxon>
        <taxon>Saprolegniales</taxon>
        <taxon>Verrucalvaceae</taxon>
        <taxon>Aphanomyces</taxon>
    </lineage>
</organism>
<dbReference type="AlphaFoldDB" id="A0A3R7F2S3"/>
<keyword evidence="1" id="KW-0862">Zinc</keyword>
<gene>
    <name evidence="4" type="ORF">DYB35_004045</name>
    <name evidence="5" type="ORF">DYB37_000984</name>
</gene>
<feature type="region of interest" description="Disordered" evidence="2">
    <location>
        <begin position="474"/>
        <end position="498"/>
    </location>
</feature>
<accession>A0A3R7F2S3</accession>
<dbReference type="EMBL" id="QUTH01002994">
    <property type="protein sequence ID" value="RHZ22461.1"/>
    <property type="molecule type" value="Genomic_DNA"/>
</dbReference>
<evidence type="ECO:0000256" key="1">
    <source>
        <dbReference type="PROSITE-ProRule" id="PRU00024"/>
    </source>
</evidence>
<dbReference type="GO" id="GO:0008270">
    <property type="term" value="F:zinc ion binding"/>
    <property type="evidence" value="ECO:0007669"/>
    <property type="project" value="UniProtKB-KW"/>
</dbReference>
<dbReference type="InterPro" id="IPR000315">
    <property type="entry name" value="Znf_B-box"/>
</dbReference>
<dbReference type="VEuPathDB" id="FungiDB:H257_07470"/>
<evidence type="ECO:0000259" key="3">
    <source>
        <dbReference type="PROSITE" id="PS50119"/>
    </source>
</evidence>
<feature type="region of interest" description="Disordered" evidence="2">
    <location>
        <begin position="272"/>
        <end position="303"/>
    </location>
</feature>
<reference evidence="6 7" key="1">
    <citation type="submission" date="2018-08" db="EMBL/GenBank/DDBJ databases">
        <title>Aphanomyces genome sequencing and annotation.</title>
        <authorList>
            <person name="Minardi D."/>
            <person name="Oidtmann B."/>
            <person name="Van Der Giezen M."/>
            <person name="Studholme D.J."/>
        </authorList>
    </citation>
    <scope>NUCLEOTIDE SEQUENCE [LARGE SCALE GENOMIC DNA]</scope>
    <source>
        <strain evidence="5 6">Da</strain>
        <strain evidence="4 7">Sv</strain>
    </source>
</reference>